<accession>A0ABT9VCS2</accession>
<reference evidence="1 2" key="1">
    <citation type="submission" date="2023-07" db="EMBL/GenBank/DDBJ databases">
        <title>Genomic Encyclopedia of Type Strains, Phase IV (KMG-IV): sequencing the most valuable type-strain genomes for metagenomic binning, comparative biology and taxonomic classification.</title>
        <authorList>
            <person name="Goeker M."/>
        </authorList>
    </citation>
    <scope>NUCLEOTIDE SEQUENCE [LARGE SCALE GENOMIC DNA]</scope>
    <source>
        <strain evidence="1 2">DSM 16460</strain>
    </source>
</reference>
<comment type="caution">
    <text evidence="1">The sequence shown here is derived from an EMBL/GenBank/DDBJ whole genome shotgun (WGS) entry which is preliminary data.</text>
</comment>
<dbReference type="Proteomes" id="UP001224359">
    <property type="component" value="Unassembled WGS sequence"/>
</dbReference>
<evidence type="ECO:0008006" key="3">
    <source>
        <dbReference type="Google" id="ProtNLM"/>
    </source>
</evidence>
<dbReference type="InterPro" id="IPR025716">
    <property type="entry name" value="Post-transcriptional_regulator"/>
</dbReference>
<dbReference type="Pfam" id="PF13797">
    <property type="entry name" value="Post_transc_reg"/>
    <property type="match status" value="1"/>
</dbReference>
<protein>
    <recommendedName>
        <fullName evidence="3">Post-transcriptional regulator</fullName>
    </recommendedName>
</protein>
<keyword evidence="2" id="KW-1185">Reference proteome</keyword>
<dbReference type="RefSeq" id="WP_306974650.1">
    <property type="nucleotide sequence ID" value="NZ_JAUSTQ010000002.1"/>
</dbReference>
<gene>
    <name evidence="1" type="ORF">J2S77_000688</name>
</gene>
<organism evidence="1 2">
    <name type="scientific">Alkalibacillus salilacus</name>
    <dbReference type="NCBI Taxonomy" id="284582"/>
    <lineage>
        <taxon>Bacteria</taxon>
        <taxon>Bacillati</taxon>
        <taxon>Bacillota</taxon>
        <taxon>Bacilli</taxon>
        <taxon>Bacillales</taxon>
        <taxon>Bacillaceae</taxon>
        <taxon>Alkalibacillus</taxon>
    </lineage>
</organism>
<evidence type="ECO:0000313" key="2">
    <source>
        <dbReference type="Proteomes" id="UP001224359"/>
    </source>
</evidence>
<name>A0ABT9VCS2_9BACI</name>
<evidence type="ECO:0000313" key="1">
    <source>
        <dbReference type="EMBL" id="MDQ0158732.1"/>
    </source>
</evidence>
<dbReference type="EMBL" id="JAUSTQ010000002">
    <property type="protein sequence ID" value="MDQ0158732.1"/>
    <property type="molecule type" value="Genomic_DNA"/>
</dbReference>
<proteinExistence type="predicted"/>
<sequence>MEPIKKHVETWRPELDHVIQSKVEELTLLGYDEVTHEDVWFCLNQKVWRKNKELTLHEVVQDILHMSDQLFMSYLTVQAQQDTGNLMEHIEALTNGEPEQTK</sequence>